<dbReference type="Proteomes" id="UP000188268">
    <property type="component" value="Unassembled WGS sequence"/>
</dbReference>
<organism evidence="2 3">
    <name type="scientific">Corchorus capsularis</name>
    <name type="common">Jute</name>
    <dbReference type="NCBI Taxonomy" id="210143"/>
    <lineage>
        <taxon>Eukaryota</taxon>
        <taxon>Viridiplantae</taxon>
        <taxon>Streptophyta</taxon>
        <taxon>Embryophyta</taxon>
        <taxon>Tracheophyta</taxon>
        <taxon>Spermatophyta</taxon>
        <taxon>Magnoliopsida</taxon>
        <taxon>eudicotyledons</taxon>
        <taxon>Gunneridae</taxon>
        <taxon>Pentapetalae</taxon>
        <taxon>rosids</taxon>
        <taxon>malvids</taxon>
        <taxon>Malvales</taxon>
        <taxon>Malvaceae</taxon>
        <taxon>Grewioideae</taxon>
        <taxon>Apeibeae</taxon>
        <taxon>Corchorus</taxon>
    </lineage>
</organism>
<feature type="region of interest" description="Disordered" evidence="1">
    <location>
        <begin position="1"/>
        <end position="274"/>
    </location>
</feature>
<reference evidence="2 3" key="1">
    <citation type="submission" date="2013-09" db="EMBL/GenBank/DDBJ databases">
        <title>Corchorus capsularis genome sequencing.</title>
        <authorList>
            <person name="Alam M."/>
            <person name="Haque M.S."/>
            <person name="Islam M.S."/>
            <person name="Emdad E.M."/>
            <person name="Islam M.M."/>
            <person name="Ahmed B."/>
            <person name="Halim A."/>
            <person name="Hossen Q.M.M."/>
            <person name="Hossain M.Z."/>
            <person name="Ahmed R."/>
            <person name="Khan M.M."/>
            <person name="Islam R."/>
            <person name="Rashid M.M."/>
            <person name="Khan S.A."/>
            <person name="Rahman M.S."/>
            <person name="Alam M."/>
        </authorList>
    </citation>
    <scope>NUCLEOTIDE SEQUENCE [LARGE SCALE GENOMIC DNA]</scope>
    <source>
        <strain evidence="3">cv. CVL-1</strain>
        <tissue evidence="2">Whole seedling</tissue>
    </source>
</reference>
<dbReference type="EMBL" id="AWWV01012008">
    <property type="protein sequence ID" value="OMO69491.1"/>
    <property type="molecule type" value="Genomic_DNA"/>
</dbReference>
<dbReference type="Gramene" id="OMO69491">
    <property type="protein sequence ID" value="OMO69491"/>
    <property type="gene ID" value="CCACVL1_19473"/>
</dbReference>
<gene>
    <name evidence="2" type="ORF">CCACVL1_19473</name>
</gene>
<dbReference type="AlphaFoldDB" id="A0A1R3HGP3"/>
<feature type="compositionally biased region" description="Polar residues" evidence="1">
    <location>
        <begin position="204"/>
        <end position="218"/>
    </location>
</feature>
<evidence type="ECO:0000313" key="2">
    <source>
        <dbReference type="EMBL" id="OMO69491.1"/>
    </source>
</evidence>
<name>A0A1R3HGP3_COCAP</name>
<proteinExistence type="predicted"/>
<feature type="compositionally biased region" description="Polar residues" evidence="1">
    <location>
        <begin position="145"/>
        <end position="165"/>
    </location>
</feature>
<feature type="compositionally biased region" description="Polar residues" evidence="1">
    <location>
        <begin position="106"/>
        <end position="126"/>
    </location>
</feature>
<feature type="compositionally biased region" description="Low complexity" evidence="1">
    <location>
        <begin position="71"/>
        <end position="83"/>
    </location>
</feature>
<keyword evidence="3" id="KW-1185">Reference proteome</keyword>
<evidence type="ECO:0000256" key="1">
    <source>
        <dbReference type="SAM" id="MobiDB-lite"/>
    </source>
</evidence>
<accession>A0A1R3HGP3</accession>
<feature type="compositionally biased region" description="Polar residues" evidence="1">
    <location>
        <begin position="33"/>
        <end position="48"/>
    </location>
</feature>
<comment type="caution">
    <text evidence="2">The sequence shown here is derived from an EMBL/GenBank/DDBJ whole genome shotgun (WGS) entry which is preliminary data.</text>
</comment>
<protein>
    <submittedName>
        <fullName evidence="2">Uncharacterized protein</fullName>
    </submittedName>
</protein>
<sequence length="289" mass="32216">MSHSHSPQESPLKEAYQESGNSLAEVQYAYPNNLPTTQDQNFSLSETNHVPEHQQGEPVVAYPDLDYQHEINSITNTTITTTTLEVPPEGYPPENPASPEVEPPSAKTTNLGNHQTTNNSSLQQPSVKIDDSQEYQPKPHDPSFRPSSNQYPNEQVASIQASPQQNRREDTHLLPGKSRSNTKKEKTPKGDETHKDPPEKFNPTLPQEEQFSQQANDQGKQKPVSEETDQNLDQKENSHSQTQRVPLPKPDGYPPDRPPTSPSKLEPPKDPPSKCCCECCDFCSSCSIL</sequence>
<feature type="compositionally biased region" description="Basic and acidic residues" evidence="1">
    <location>
        <begin position="182"/>
        <end position="199"/>
    </location>
</feature>
<evidence type="ECO:0000313" key="3">
    <source>
        <dbReference type="Proteomes" id="UP000188268"/>
    </source>
</evidence>
<feature type="compositionally biased region" description="Pro residues" evidence="1">
    <location>
        <begin position="247"/>
        <end position="261"/>
    </location>
</feature>
<dbReference type="OrthoDB" id="1002313at2759"/>